<proteinExistence type="predicted"/>
<evidence type="ECO:0000256" key="1">
    <source>
        <dbReference type="SAM" id="Phobius"/>
    </source>
</evidence>
<keyword evidence="1" id="KW-0472">Membrane</keyword>
<evidence type="ECO:0000313" key="2">
    <source>
        <dbReference type="EMBL" id="MBD3869977.1"/>
    </source>
</evidence>
<feature type="transmembrane region" description="Helical" evidence="1">
    <location>
        <begin position="12"/>
        <end position="35"/>
    </location>
</feature>
<comment type="caution">
    <text evidence="2">The sequence shown here is derived from an EMBL/GenBank/DDBJ whole genome shotgun (WGS) entry which is preliminary data.</text>
</comment>
<protein>
    <submittedName>
        <fullName evidence="2">Uncharacterized protein</fullName>
    </submittedName>
</protein>
<gene>
    <name evidence="2" type="ORF">IFJ97_01290</name>
</gene>
<keyword evidence="1" id="KW-1133">Transmembrane helix</keyword>
<keyword evidence="1" id="KW-0812">Transmembrane</keyword>
<feature type="transmembrane region" description="Helical" evidence="1">
    <location>
        <begin position="92"/>
        <end position="123"/>
    </location>
</feature>
<reference evidence="2 3" key="1">
    <citation type="submission" date="2020-08" db="EMBL/GenBank/DDBJ databases">
        <title>Acidobacteriota in marine sediments use diverse sulfur dissimilation pathways.</title>
        <authorList>
            <person name="Wasmund K."/>
        </authorList>
    </citation>
    <scope>NUCLEOTIDE SEQUENCE [LARGE SCALE GENOMIC DNA]</scope>
    <source>
        <strain evidence="2">MAG AM3-A</strain>
    </source>
</reference>
<feature type="transmembrane region" description="Helical" evidence="1">
    <location>
        <begin position="47"/>
        <end position="64"/>
    </location>
</feature>
<sequence>MRADLNLQSHLLRMRITAVAALAVVIFAAIAAFVLPYRGSAVASPRTVTLVALAASLWIGFSANRDATGRLERIRRAFAVHGDEGRLLREHWLVYLAVLFRLGMMVVAGLVVAMGGLMVVFTWPTTRKTQLLLGRARALRGDS</sequence>
<evidence type="ECO:0000313" key="3">
    <source>
        <dbReference type="Proteomes" id="UP000598633"/>
    </source>
</evidence>
<organism evidence="2 3">
    <name type="scientific">Candidatus Sulfomarinibacter kjeldsenii</name>
    <dbReference type="NCBI Taxonomy" id="2885994"/>
    <lineage>
        <taxon>Bacteria</taxon>
        <taxon>Pseudomonadati</taxon>
        <taxon>Acidobacteriota</taxon>
        <taxon>Thermoanaerobaculia</taxon>
        <taxon>Thermoanaerobaculales</taxon>
        <taxon>Candidatus Sulfomarinibacteraceae</taxon>
        <taxon>Candidatus Sulfomarinibacter</taxon>
    </lineage>
</organism>
<dbReference type="Proteomes" id="UP000598633">
    <property type="component" value="Unassembled WGS sequence"/>
</dbReference>
<dbReference type="EMBL" id="JACXWA010000016">
    <property type="protein sequence ID" value="MBD3869977.1"/>
    <property type="molecule type" value="Genomic_DNA"/>
</dbReference>
<name>A0A8J6Y4G8_9BACT</name>
<accession>A0A8J6Y4G8</accession>
<dbReference type="AlphaFoldDB" id="A0A8J6Y4G8"/>